<dbReference type="InterPro" id="IPR005074">
    <property type="entry name" value="Peptidase_C39"/>
</dbReference>
<dbReference type="Gene3D" id="3.90.70.10">
    <property type="entry name" value="Cysteine proteinases"/>
    <property type="match status" value="1"/>
</dbReference>
<keyword evidence="3" id="KW-0472">Membrane</keyword>
<dbReference type="EMBL" id="JAGGLG010000034">
    <property type="protein sequence ID" value="MBP2019739.1"/>
    <property type="molecule type" value="Genomic_DNA"/>
</dbReference>
<evidence type="ECO:0000313" key="5">
    <source>
        <dbReference type="EMBL" id="MBP2019739.1"/>
    </source>
</evidence>
<dbReference type="PROSITE" id="PS50005">
    <property type="entry name" value="TPR"/>
    <property type="match status" value="2"/>
</dbReference>
<comment type="caution">
    <text evidence="5">The sequence shown here is derived from an EMBL/GenBank/DDBJ whole genome shotgun (WGS) entry which is preliminary data.</text>
</comment>
<feature type="transmembrane region" description="Helical" evidence="3">
    <location>
        <begin position="1601"/>
        <end position="1619"/>
    </location>
</feature>
<dbReference type="Pfam" id="PF13432">
    <property type="entry name" value="TPR_16"/>
    <property type="match status" value="5"/>
</dbReference>
<feature type="repeat" description="TPR" evidence="1">
    <location>
        <begin position="1229"/>
        <end position="1262"/>
    </location>
</feature>
<feature type="repeat" description="TPR" evidence="1">
    <location>
        <begin position="552"/>
        <end position="585"/>
    </location>
</feature>
<dbReference type="PANTHER" id="PTHR12558">
    <property type="entry name" value="CELL DIVISION CYCLE 16,23,27"/>
    <property type="match status" value="1"/>
</dbReference>
<evidence type="ECO:0000313" key="6">
    <source>
        <dbReference type="Proteomes" id="UP001519289"/>
    </source>
</evidence>
<dbReference type="PANTHER" id="PTHR12558:SF13">
    <property type="entry name" value="CELL DIVISION CYCLE PROTEIN 27 HOMOLOG"/>
    <property type="match status" value="1"/>
</dbReference>
<evidence type="ECO:0000256" key="1">
    <source>
        <dbReference type="PROSITE-ProRule" id="PRU00339"/>
    </source>
</evidence>
<feature type="transmembrane region" description="Helical" evidence="3">
    <location>
        <begin position="1625"/>
        <end position="1642"/>
    </location>
</feature>
<feature type="region of interest" description="Disordered" evidence="2">
    <location>
        <begin position="1572"/>
        <end position="1592"/>
    </location>
</feature>
<protein>
    <submittedName>
        <fullName evidence="5">Tetratricopeptide (TPR) repeat protein</fullName>
    </submittedName>
</protein>
<evidence type="ECO:0000259" key="4">
    <source>
        <dbReference type="PROSITE" id="PS50990"/>
    </source>
</evidence>
<dbReference type="Pfam" id="PF13529">
    <property type="entry name" value="Peptidase_C39_2"/>
    <property type="match status" value="1"/>
</dbReference>
<gene>
    <name evidence="5" type="ORF">J2Z79_003181</name>
</gene>
<proteinExistence type="predicted"/>
<dbReference type="RefSeq" id="WP_209467841.1">
    <property type="nucleotide sequence ID" value="NZ_JAGGLG010000034.1"/>
</dbReference>
<dbReference type="SMART" id="SM00028">
    <property type="entry name" value="TPR"/>
    <property type="match status" value="15"/>
</dbReference>
<name>A0ABS4JW05_9FIRM</name>
<evidence type="ECO:0000256" key="2">
    <source>
        <dbReference type="SAM" id="MobiDB-lite"/>
    </source>
</evidence>
<reference evidence="5 6" key="1">
    <citation type="submission" date="2021-03" db="EMBL/GenBank/DDBJ databases">
        <title>Genomic Encyclopedia of Type Strains, Phase IV (KMG-IV): sequencing the most valuable type-strain genomes for metagenomic binning, comparative biology and taxonomic classification.</title>
        <authorList>
            <person name="Goeker M."/>
        </authorList>
    </citation>
    <scope>NUCLEOTIDE SEQUENCE [LARGE SCALE GENOMIC DNA]</scope>
    <source>
        <strain evidence="5 6">DSM 27138</strain>
    </source>
</reference>
<dbReference type="InterPro" id="IPR019734">
    <property type="entry name" value="TPR_rpt"/>
</dbReference>
<keyword evidence="6" id="KW-1185">Reference proteome</keyword>
<keyword evidence="3" id="KW-1133">Transmembrane helix</keyword>
<dbReference type="InterPro" id="IPR011990">
    <property type="entry name" value="TPR-like_helical_dom_sf"/>
</dbReference>
<organism evidence="5 6">
    <name type="scientific">Symbiobacterium terraclitae</name>
    <dbReference type="NCBI Taxonomy" id="557451"/>
    <lineage>
        <taxon>Bacteria</taxon>
        <taxon>Bacillati</taxon>
        <taxon>Bacillota</taxon>
        <taxon>Clostridia</taxon>
        <taxon>Eubacteriales</taxon>
        <taxon>Symbiobacteriaceae</taxon>
        <taxon>Symbiobacterium</taxon>
    </lineage>
</organism>
<sequence length="1643" mass="182413">MQPLFESCSAQLKARQYAACARQLSELARTAQTPDELLIAARVADLTLYPGLEMRLVRRAARTEPCPADVTLYLAATYLERGRYLETEELLTPWLESESWTRADRSRALGYLAVSYAARRRLRSAAAALERAAALADGAGPEAEQAVAFVRLNILAHEHRWEECAAGATAYMEVYGEEPRAYNLKAICLQHLGRSEEVIRTLEAACDRFPDHPRLLLHLSSAAWAVGQTDLAERVLDRVAPLLPGRRAGRTVRRIRSAMDEPGRRLPVPPLRQGHNHCFPACLAMIFAYYGRPADQRAVGSAIMDGSAGTPLYRALRYLEQEGWVARAFRATPDRVRMLVDRGVPPILGLEWAGGAHVHICVGYDDQWLYIQDPNSYQRRHLRVAAFDHVYAHSDYWALAFVPAASAGLLDVLPPDEDAAIRRMQACWEHLLAGRLDEARALYAEIQQGEMTVSRAFLRLRAWPRLGARAEALEAAEWVLTSFPDHRQIRLEVAQHLMRMDEEERAVTLVREQPGRQQAQALVILGLAARGESPAEACRLFRKAAIADPDNATPLQRWGQAEAQAGNMARAEELFEAAYEMDPSPVLAADLAHLRHRQGHPAEAVAAFRQVLRQERVYPWAWWMRGEAHWALGQHRAAARCLRIAIAQEPEGAHLVDRLADLYQETGQPGRALALLRSSPLLETSADLQYSLAVLLGSEGKWPEALAAAEHGARQFPEDLRFGPYLAEALRMTGRRDEGRALLIGLAAEHPTNAILQGRLGRFLLLEGEVEEGLRQLDLALQLDPDWKAPLDWAFLAGQQLDRPLPVLEYLTRRLLPGGEPWRQVELAKLWMEHDAARARELALTAWQHAAATAEDMAKAGEVLLLTDDPRGALAALRQALRRQRTYPWAWWRRSHAHWALGQRRAAVRALRVAAGQDPDSDYLLGELSDRYEALGQAERALALVRESRLTPRSADLQERLANLLLQQGLHAEALEAADSALQRFGEPGRFGPLAATARTRLGRESEAAELLTRLCEQAEAAGDGPGLGALARAWLAHDAAQAIRWGRRALELGKQEAPDQLAFGHLLLEAGDLAGAADLLQQVVGTSPSPQAFDALAQMAEKQGDPEGQIAWLGRAVDAAVRPEEVRRYADRLADVLEAQGKPAEITALMNRIEGRVNEAWRRTYLGYAAELTGEYAEAAVHHRAALELDPLSRWTHFRLPLALSALGQHDEAIRAAEAAVSRWPGDSGFHWVLGRCLLKAGRPHEAGLSFRTALELNPDAGPARRGLWEAVKADGLPALEAHLAGLPDTKRALALWWAGEWWREEGDQARAVAAWRAAALADPTDADPHIRLAQAAFADGDQEAAWRHAVEALVRRPGLFDFAHDLQRKSDPAIAAGALEAAVRRIGREHKAERADLLYLLGACHELNGRTAQAVEAWRWAVRDLPGQRGAVWRLAREYYERGAFGAVVELLEPLDEDGNLPADLDWLLVHYLRSAMACRRPRRPHWRRLVRERIESLLAEVRSDKPLLDRFARRGEIMFLGFLYARLEIEFGNRAAAAYGNVVDDRLVFALRLIAFRLRTALRRPALDVRPGESTEPAAEGPIGGPQKPGPLRWMGRNFVITGALLACAAFVWPGLELAVPLAGWVATVLLFVFVHSLLL</sequence>
<feature type="domain" description="Peptidase C39" evidence="4">
    <location>
        <begin position="272"/>
        <end position="398"/>
    </location>
</feature>
<dbReference type="SUPFAM" id="SSF48452">
    <property type="entry name" value="TPR-like"/>
    <property type="match status" value="6"/>
</dbReference>
<dbReference type="InterPro" id="IPR039564">
    <property type="entry name" value="Peptidase_C39-like"/>
</dbReference>
<dbReference type="PROSITE" id="PS50990">
    <property type="entry name" value="PEPTIDASE_C39"/>
    <property type="match status" value="1"/>
</dbReference>
<accession>A0ABS4JW05</accession>
<dbReference type="Gene3D" id="1.25.40.10">
    <property type="entry name" value="Tetratricopeptide repeat domain"/>
    <property type="match status" value="7"/>
</dbReference>
<keyword evidence="1" id="KW-0802">TPR repeat</keyword>
<keyword evidence="3" id="KW-0812">Transmembrane</keyword>
<evidence type="ECO:0000256" key="3">
    <source>
        <dbReference type="SAM" id="Phobius"/>
    </source>
</evidence>
<dbReference type="Proteomes" id="UP001519289">
    <property type="component" value="Unassembled WGS sequence"/>
</dbReference>